<protein>
    <submittedName>
        <fullName evidence="2">Putative group i salivary lipocalin</fullName>
    </submittedName>
</protein>
<accession>L7LRG9</accession>
<name>L7LRG9_RHIPC</name>
<evidence type="ECO:0000256" key="1">
    <source>
        <dbReference type="SAM" id="SignalP"/>
    </source>
</evidence>
<reference evidence="2" key="1">
    <citation type="submission" date="2012-11" db="EMBL/GenBank/DDBJ databases">
        <authorList>
            <person name="Lucero-Rivera Y.E."/>
            <person name="Tovar-Ramirez D."/>
        </authorList>
    </citation>
    <scope>NUCLEOTIDE SEQUENCE</scope>
    <source>
        <tissue evidence="2">Salivary gland</tissue>
    </source>
</reference>
<evidence type="ECO:0000313" key="2">
    <source>
        <dbReference type="EMBL" id="JAA54127.1"/>
    </source>
</evidence>
<proteinExistence type="evidence at transcript level"/>
<dbReference type="EMBL" id="GACK01010907">
    <property type="protein sequence ID" value="JAA54127.1"/>
    <property type="molecule type" value="mRNA"/>
</dbReference>
<keyword evidence="1" id="KW-0732">Signal</keyword>
<feature type="chain" id="PRO_5003980386" evidence="1">
    <location>
        <begin position="20"/>
        <end position="253"/>
    </location>
</feature>
<organism evidence="2">
    <name type="scientific">Rhipicephalus pulchellus</name>
    <name type="common">Yellow backed tick</name>
    <name type="synonym">Dermacentor pulchellus</name>
    <dbReference type="NCBI Taxonomy" id="72859"/>
    <lineage>
        <taxon>Eukaryota</taxon>
        <taxon>Metazoa</taxon>
        <taxon>Ecdysozoa</taxon>
        <taxon>Arthropoda</taxon>
        <taxon>Chelicerata</taxon>
        <taxon>Arachnida</taxon>
        <taxon>Acari</taxon>
        <taxon>Parasitiformes</taxon>
        <taxon>Ixodida</taxon>
        <taxon>Ixodoidea</taxon>
        <taxon>Ixodidae</taxon>
        <taxon>Rhipicephalinae</taxon>
        <taxon>Rhipicephalus</taxon>
        <taxon>Rhipicephalus</taxon>
    </lineage>
</organism>
<feature type="signal peptide" evidence="1">
    <location>
        <begin position="1"/>
        <end position="19"/>
    </location>
</feature>
<sequence>MRSWLVVSVLCFPLTVFTSNVVDNTYDEYYDEEETESPNQPTWKPSKGASKVEAYVDIFKFYNTTEKIWVYNSTRKSEETCQVDDIEHTSYINVFFTRYYFLRGKIEKLTMNPDFGVHPTIQNTTHTYNEIRIRIPAQEFFAGRKKAALVSRIATLFANAYIVQFIITCSGVMYRFETLVFLSEKKDCGVFYINYHGNDLPGPHDWFELRLWNSSLENGPDKNCSHGFEEITAPLPKTFNYTSVCQCILRVQA</sequence>
<dbReference type="AlphaFoldDB" id="L7LRG9"/>
<reference evidence="2" key="2">
    <citation type="journal article" date="2015" name="J. Proteomics">
        <title>Sexual differences in the sialomes of the zebra tick, Rhipicephalus pulchellus.</title>
        <authorList>
            <person name="Tan A.W."/>
            <person name="Francischetti I.M."/>
            <person name="Slovak M."/>
            <person name="Kini R.M."/>
            <person name="Ribeiro J.M."/>
        </authorList>
    </citation>
    <scope>NUCLEOTIDE SEQUENCE</scope>
    <source>
        <tissue evidence="2">Salivary gland</tissue>
    </source>
</reference>